<accession>A0A426ZUT1</accession>
<comment type="caution">
    <text evidence="1">The sequence shown here is derived from an EMBL/GenBank/DDBJ whole genome shotgun (WGS) entry which is preliminary data.</text>
</comment>
<sequence>MLQHLLPNTAISRRPFVTCSRSRDTNAAAVLLPSPDATIAATTLLYLPLQSIQSPPLLLLPSSPPALVVSLLPYHLPPLLTRCSCSITAATPTHHLTTDAAINLKIAVAPSHPLVATTTINLKIPATISNQPIR</sequence>
<name>A0A426ZUT1_ENSVE</name>
<evidence type="ECO:0000313" key="2">
    <source>
        <dbReference type="Proteomes" id="UP000287651"/>
    </source>
</evidence>
<dbReference type="Proteomes" id="UP000287651">
    <property type="component" value="Unassembled WGS sequence"/>
</dbReference>
<dbReference type="AlphaFoldDB" id="A0A426ZUT1"/>
<dbReference type="EMBL" id="AMZH03004931">
    <property type="protein sequence ID" value="RRT67731.1"/>
    <property type="molecule type" value="Genomic_DNA"/>
</dbReference>
<evidence type="ECO:0000313" key="1">
    <source>
        <dbReference type="EMBL" id="RRT67731.1"/>
    </source>
</evidence>
<organism evidence="1 2">
    <name type="scientific">Ensete ventricosum</name>
    <name type="common">Abyssinian banana</name>
    <name type="synonym">Musa ensete</name>
    <dbReference type="NCBI Taxonomy" id="4639"/>
    <lineage>
        <taxon>Eukaryota</taxon>
        <taxon>Viridiplantae</taxon>
        <taxon>Streptophyta</taxon>
        <taxon>Embryophyta</taxon>
        <taxon>Tracheophyta</taxon>
        <taxon>Spermatophyta</taxon>
        <taxon>Magnoliopsida</taxon>
        <taxon>Liliopsida</taxon>
        <taxon>Zingiberales</taxon>
        <taxon>Musaceae</taxon>
        <taxon>Ensete</taxon>
    </lineage>
</organism>
<protein>
    <submittedName>
        <fullName evidence="1">Uncharacterized protein</fullName>
    </submittedName>
</protein>
<gene>
    <name evidence="1" type="ORF">B296_00035178</name>
</gene>
<reference evidence="1 2" key="1">
    <citation type="journal article" date="2014" name="Agronomy (Basel)">
        <title>A Draft Genome Sequence for Ensete ventricosum, the Drought-Tolerant Tree Against Hunger.</title>
        <authorList>
            <person name="Harrison J."/>
            <person name="Moore K.A."/>
            <person name="Paszkiewicz K."/>
            <person name="Jones T."/>
            <person name="Grant M."/>
            <person name="Ambacheew D."/>
            <person name="Muzemil S."/>
            <person name="Studholme D.J."/>
        </authorList>
    </citation>
    <scope>NUCLEOTIDE SEQUENCE [LARGE SCALE GENOMIC DNA]</scope>
</reference>
<proteinExistence type="predicted"/>